<organism evidence="2 3">
    <name type="scientific">Helianthus annuus</name>
    <name type="common">Common sunflower</name>
    <dbReference type="NCBI Taxonomy" id="4232"/>
    <lineage>
        <taxon>Eukaryota</taxon>
        <taxon>Viridiplantae</taxon>
        <taxon>Streptophyta</taxon>
        <taxon>Embryophyta</taxon>
        <taxon>Tracheophyta</taxon>
        <taxon>Spermatophyta</taxon>
        <taxon>Magnoliopsida</taxon>
        <taxon>eudicotyledons</taxon>
        <taxon>Gunneridae</taxon>
        <taxon>Pentapetalae</taxon>
        <taxon>asterids</taxon>
        <taxon>campanulids</taxon>
        <taxon>Asterales</taxon>
        <taxon>Asteraceae</taxon>
        <taxon>Asteroideae</taxon>
        <taxon>Heliantheae alliance</taxon>
        <taxon>Heliantheae</taxon>
        <taxon>Helianthus</taxon>
    </lineage>
</organism>
<name>A0A9K3E302_HELAN</name>
<accession>A0A9K3E302</accession>
<feature type="transmembrane region" description="Helical" evidence="1">
    <location>
        <begin position="19"/>
        <end position="40"/>
    </location>
</feature>
<dbReference type="Proteomes" id="UP000215914">
    <property type="component" value="Unassembled WGS sequence"/>
</dbReference>
<gene>
    <name evidence="2" type="ORF">HanXRQr2_Chr15g0710061</name>
</gene>
<sequence>MVFKLNCIYIPNTILKLYISYYLIYIPNAILKLYISYYLIQLPIMIKIPFQAYEKP</sequence>
<comment type="caution">
    <text evidence="2">The sequence shown here is derived from an EMBL/GenBank/DDBJ whole genome shotgun (WGS) entry which is preliminary data.</text>
</comment>
<protein>
    <submittedName>
        <fullName evidence="2">Uncharacterized protein</fullName>
    </submittedName>
</protein>
<reference evidence="2" key="2">
    <citation type="submission" date="2020-06" db="EMBL/GenBank/DDBJ databases">
        <title>Helianthus annuus Genome sequencing and assembly Release 2.</title>
        <authorList>
            <person name="Gouzy J."/>
            <person name="Langlade N."/>
            <person name="Munos S."/>
        </authorList>
    </citation>
    <scope>NUCLEOTIDE SEQUENCE</scope>
    <source>
        <tissue evidence="2">Leaves</tissue>
    </source>
</reference>
<reference evidence="2" key="1">
    <citation type="journal article" date="2017" name="Nature">
        <title>The sunflower genome provides insights into oil metabolism, flowering and Asterid evolution.</title>
        <authorList>
            <person name="Badouin H."/>
            <person name="Gouzy J."/>
            <person name="Grassa C.J."/>
            <person name="Murat F."/>
            <person name="Staton S.E."/>
            <person name="Cottret L."/>
            <person name="Lelandais-Briere C."/>
            <person name="Owens G.L."/>
            <person name="Carrere S."/>
            <person name="Mayjonade B."/>
            <person name="Legrand L."/>
            <person name="Gill N."/>
            <person name="Kane N.C."/>
            <person name="Bowers J.E."/>
            <person name="Hubner S."/>
            <person name="Bellec A."/>
            <person name="Berard A."/>
            <person name="Berges H."/>
            <person name="Blanchet N."/>
            <person name="Boniface M.C."/>
            <person name="Brunel D."/>
            <person name="Catrice O."/>
            <person name="Chaidir N."/>
            <person name="Claudel C."/>
            <person name="Donnadieu C."/>
            <person name="Faraut T."/>
            <person name="Fievet G."/>
            <person name="Helmstetter N."/>
            <person name="King M."/>
            <person name="Knapp S.J."/>
            <person name="Lai Z."/>
            <person name="Le Paslier M.C."/>
            <person name="Lippi Y."/>
            <person name="Lorenzon L."/>
            <person name="Mandel J.R."/>
            <person name="Marage G."/>
            <person name="Marchand G."/>
            <person name="Marquand E."/>
            <person name="Bret-Mestries E."/>
            <person name="Morien E."/>
            <person name="Nambeesan S."/>
            <person name="Nguyen T."/>
            <person name="Pegot-Espagnet P."/>
            <person name="Pouilly N."/>
            <person name="Raftis F."/>
            <person name="Sallet E."/>
            <person name="Schiex T."/>
            <person name="Thomas J."/>
            <person name="Vandecasteele C."/>
            <person name="Vares D."/>
            <person name="Vear F."/>
            <person name="Vautrin S."/>
            <person name="Crespi M."/>
            <person name="Mangin B."/>
            <person name="Burke J.M."/>
            <person name="Salse J."/>
            <person name="Munos S."/>
            <person name="Vincourt P."/>
            <person name="Rieseberg L.H."/>
            <person name="Langlade N.B."/>
        </authorList>
    </citation>
    <scope>NUCLEOTIDE SEQUENCE</scope>
    <source>
        <tissue evidence="2">Leaves</tissue>
    </source>
</reference>
<keyword evidence="3" id="KW-1185">Reference proteome</keyword>
<keyword evidence="1" id="KW-0812">Transmembrane</keyword>
<evidence type="ECO:0000313" key="3">
    <source>
        <dbReference type="Proteomes" id="UP000215914"/>
    </source>
</evidence>
<dbReference type="Gramene" id="mRNA:HanXRQr2_Chr15g0710061">
    <property type="protein sequence ID" value="CDS:HanXRQr2_Chr15g0710061.1"/>
    <property type="gene ID" value="HanXRQr2_Chr15g0710061"/>
</dbReference>
<proteinExistence type="predicted"/>
<dbReference type="EMBL" id="MNCJ02000330">
    <property type="protein sequence ID" value="KAF5765991.1"/>
    <property type="molecule type" value="Genomic_DNA"/>
</dbReference>
<keyword evidence="1" id="KW-0472">Membrane</keyword>
<dbReference type="AlphaFoldDB" id="A0A9K3E302"/>
<keyword evidence="1" id="KW-1133">Transmembrane helix</keyword>
<evidence type="ECO:0000256" key="1">
    <source>
        <dbReference type="SAM" id="Phobius"/>
    </source>
</evidence>
<evidence type="ECO:0000313" key="2">
    <source>
        <dbReference type="EMBL" id="KAF5765991.1"/>
    </source>
</evidence>